<feature type="compositionally biased region" description="Polar residues" evidence="10">
    <location>
        <begin position="202"/>
        <end position="211"/>
    </location>
</feature>
<keyword evidence="6 11" id="KW-1133">Transmembrane helix</keyword>
<dbReference type="Gene3D" id="3.40.50.150">
    <property type="entry name" value="Vaccinia Virus protein VP39"/>
    <property type="match status" value="1"/>
</dbReference>
<evidence type="ECO:0000256" key="1">
    <source>
        <dbReference type="ARBA" id="ARBA00008361"/>
    </source>
</evidence>
<dbReference type="AlphaFoldDB" id="A0AAV0D4I0"/>
<dbReference type="GO" id="GO:0032259">
    <property type="term" value="P:methylation"/>
    <property type="evidence" value="ECO:0007669"/>
    <property type="project" value="UniProtKB-KW"/>
</dbReference>
<dbReference type="FunFam" id="3.40.50.150:FF:000084">
    <property type="entry name" value="probable methyltransferase PMT23"/>
    <property type="match status" value="1"/>
</dbReference>
<organism evidence="12 13">
    <name type="scientific">Cuscuta epithymum</name>
    <dbReference type="NCBI Taxonomy" id="186058"/>
    <lineage>
        <taxon>Eukaryota</taxon>
        <taxon>Viridiplantae</taxon>
        <taxon>Streptophyta</taxon>
        <taxon>Embryophyta</taxon>
        <taxon>Tracheophyta</taxon>
        <taxon>Spermatophyta</taxon>
        <taxon>Magnoliopsida</taxon>
        <taxon>eudicotyledons</taxon>
        <taxon>Gunneridae</taxon>
        <taxon>Pentapetalae</taxon>
        <taxon>asterids</taxon>
        <taxon>lamiids</taxon>
        <taxon>Solanales</taxon>
        <taxon>Convolvulaceae</taxon>
        <taxon>Cuscuteae</taxon>
        <taxon>Cuscuta</taxon>
        <taxon>Cuscuta subgen. Cuscuta</taxon>
    </lineage>
</organism>
<feature type="compositionally biased region" description="Basic and acidic residues" evidence="10">
    <location>
        <begin position="216"/>
        <end position="231"/>
    </location>
</feature>
<dbReference type="InterPro" id="IPR004159">
    <property type="entry name" value="Put_SAM_MeTrfase"/>
</dbReference>
<dbReference type="GO" id="GO:0005768">
    <property type="term" value="C:endosome"/>
    <property type="evidence" value="ECO:0007669"/>
    <property type="project" value="TreeGrafter"/>
</dbReference>
<feature type="region of interest" description="Disordered" evidence="10">
    <location>
        <begin position="77"/>
        <end position="310"/>
    </location>
</feature>
<dbReference type="EMBL" id="CAMAPF010000060">
    <property type="protein sequence ID" value="CAH9088703.1"/>
    <property type="molecule type" value="Genomic_DNA"/>
</dbReference>
<evidence type="ECO:0000313" key="13">
    <source>
        <dbReference type="Proteomes" id="UP001152523"/>
    </source>
</evidence>
<evidence type="ECO:0000256" key="7">
    <source>
        <dbReference type="ARBA" id="ARBA00023136"/>
    </source>
</evidence>
<keyword evidence="4 11" id="KW-0812">Transmembrane</keyword>
<accession>A0AAV0D4I0</accession>
<name>A0AAV0D4I0_9ASTE</name>
<evidence type="ECO:0000256" key="2">
    <source>
        <dbReference type="ARBA" id="ARBA00022603"/>
    </source>
</evidence>
<feature type="transmembrane region" description="Helical" evidence="11">
    <location>
        <begin position="21"/>
        <end position="40"/>
    </location>
</feature>
<keyword evidence="7 11" id="KW-0472">Membrane</keyword>
<keyword evidence="5" id="KW-0735">Signal-anchor</keyword>
<dbReference type="Proteomes" id="UP001152523">
    <property type="component" value="Unassembled WGS sequence"/>
</dbReference>
<comment type="caution">
    <text evidence="12">The sequence shown here is derived from an EMBL/GenBank/DDBJ whole genome shotgun (WGS) entry which is preliminary data.</text>
</comment>
<evidence type="ECO:0000256" key="9">
    <source>
        <dbReference type="ARBA" id="ARBA00060399"/>
    </source>
</evidence>
<sequence length="837" mass="94085">MALGKVRTTGGRRASNSSCSSTVTPIAFVALCILGVWLLSSTSVVPPRTTTRDSATIATNAAAGVASSLLSSVTNTISKSPPAFEDHPGELPEDAIKSTDHDNEEAKPRDNNEDASKNDSSDRESENQNSNKDQAAVEQAEVDRDGGGGDSDSKKAAEEAEEEKAEKQSGSERTDEKGDVSREEIFEAKKSSKEESNDKVQETSSADTKNLISDEDQQKRFEQQQKEDDQMQSKGQSSEQEAHTEDHQEEVVGEDQTQQNQDTDNAVQKTSKKEWSTQAAQSDNQKERAKTTTTSSAEDDDQENSTTGWKLCNVTAGPDYIPCLDNEEAIRKLRSRRHFEHRERHCPEEPPTCLVPLPKGYKKPIEWPQSRDKIWYHNVPHTLLAEVKGHQNWMKVSGEFLTFPGGGTQFIHGALHYIDFVQQAVPKIAWGKRTRVILDVGCGVASFGGYLFDRDVLAMSFAPKDEHEAQIQFALERGIPAISAVMGSQRLPFPSGVFDIVHCARCRVPWHAEGGALLLELNRVLRPGGYFVWSATPVYQTLKEDVQIWKEMSTLTVSMCWKLVGIKKDKLNSIGVAIYHKPENNICYNHRKSKTPPMCDDDDDPNAAWYVPLQACMHKISTDEKDRGSKWPKQWPERLQMPPYWLNRSQMGIYGKPAPDDFAADYEHWKHVISKSYMSGLGINWSSVRNIMDMRAVYGGFAAALKDLKVWVMNVVNVDSPDTLPIIYERGLFGIYHDWCESFNTYPRTYDLLHADHLFSKLKLRCKISAVMAEVDRIVRPGGKFIMQDDSGTIKEVENILKSLHWEVRMTFYQKQDGMLSAEKTEWRPETYAASST</sequence>
<dbReference type="InterPro" id="IPR029063">
    <property type="entry name" value="SAM-dependent_MTases_sf"/>
</dbReference>
<evidence type="ECO:0000256" key="6">
    <source>
        <dbReference type="ARBA" id="ARBA00022989"/>
    </source>
</evidence>
<keyword evidence="8" id="KW-0325">Glycoprotein</keyword>
<evidence type="ECO:0008006" key="14">
    <source>
        <dbReference type="Google" id="ProtNLM"/>
    </source>
</evidence>
<keyword evidence="3" id="KW-0808">Transferase</keyword>
<dbReference type="SUPFAM" id="SSF53335">
    <property type="entry name" value="S-adenosyl-L-methionine-dependent methyltransferases"/>
    <property type="match status" value="2"/>
</dbReference>
<comment type="subcellular location">
    <subcellularLocation>
        <location evidence="9">Endomembrane system</location>
        <topology evidence="9">Single-pass type II membrane protein</topology>
    </subcellularLocation>
</comment>
<gene>
    <name evidence="12" type="ORF">CEPIT_LOCUS10530</name>
</gene>
<evidence type="ECO:0000313" key="12">
    <source>
        <dbReference type="EMBL" id="CAH9088703.1"/>
    </source>
</evidence>
<evidence type="ECO:0000256" key="3">
    <source>
        <dbReference type="ARBA" id="ARBA00022679"/>
    </source>
</evidence>
<evidence type="ECO:0000256" key="4">
    <source>
        <dbReference type="ARBA" id="ARBA00022692"/>
    </source>
</evidence>
<comment type="similarity">
    <text evidence="1">Belongs to the methyltransferase superfamily.</text>
</comment>
<evidence type="ECO:0000256" key="8">
    <source>
        <dbReference type="ARBA" id="ARBA00023180"/>
    </source>
</evidence>
<keyword evidence="2" id="KW-0489">Methyltransferase</keyword>
<dbReference type="GO" id="GO:0008168">
    <property type="term" value="F:methyltransferase activity"/>
    <property type="evidence" value="ECO:0007669"/>
    <property type="project" value="UniProtKB-KW"/>
</dbReference>
<evidence type="ECO:0000256" key="5">
    <source>
        <dbReference type="ARBA" id="ARBA00022968"/>
    </source>
</evidence>
<feature type="compositionally biased region" description="Low complexity" evidence="10">
    <location>
        <begin position="255"/>
        <end position="265"/>
    </location>
</feature>
<dbReference type="PANTHER" id="PTHR10108">
    <property type="entry name" value="SAM-DEPENDENT METHYLTRANSFERASE"/>
    <property type="match status" value="1"/>
</dbReference>
<evidence type="ECO:0000256" key="10">
    <source>
        <dbReference type="SAM" id="MobiDB-lite"/>
    </source>
</evidence>
<reference evidence="12" key="1">
    <citation type="submission" date="2022-07" db="EMBL/GenBank/DDBJ databases">
        <authorList>
            <person name="Macas J."/>
            <person name="Novak P."/>
            <person name="Neumann P."/>
        </authorList>
    </citation>
    <scope>NUCLEOTIDE SEQUENCE</scope>
</reference>
<feature type="compositionally biased region" description="Basic and acidic residues" evidence="10">
    <location>
        <begin position="240"/>
        <end position="250"/>
    </location>
</feature>
<feature type="compositionally biased region" description="Basic and acidic residues" evidence="10">
    <location>
        <begin position="141"/>
        <end position="201"/>
    </location>
</feature>
<dbReference type="CDD" id="cd02440">
    <property type="entry name" value="AdoMet_MTases"/>
    <property type="match status" value="1"/>
</dbReference>
<proteinExistence type="inferred from homology"/>
<dbReference type="PANTHER" id="PTHR10108:SF1077">
    <property type="entry name" value="METHYLTRANSFERASE PMT27-RELATED"/>
    <property type="match status" value="1"/>
</dbReference>
<feature type="compositionally biased region" description="Basic and acidic residues" evidence="10">
    <location>
        <begin position="84"/>
        <end position="126"/>
    </location>
</feature>
<protein>
    <recommendedName>
        <fullName evidence="14">Methyltransferase</fullName>
    </recommendedName>
</protein>
<evidence type="ECO:0000256" key="11">
    <source>
        <dbReference type="SAM" id="Phobius"/>
    </source>
</evidence>
<dbReference type="Pfam" id="PF03141">
    <property type="entry name" value="Methyltransf_29"/>
    <property type="match status" value="1"/>
</dbReference>
<dbReference type="GO" id="GO:0005802">
    <property type="term" value="C:trans-Golgi network"/>
    <property type="evidence" value="ECO:0007669"/>
    <property type="project" value="TreeGrafter"/>
</dbReference>
<keyword evidence="13" id="KW-1185">Reference proteome</keyword>